<dbReference type="InterPro" id="IPR010035">
    <property type="entry name" value="Thi_S"/>
</dbReference>
<dbReference type="InterPro" id="IPR003749">
    <property type="entry name" value="ThiS/MoaD-like"/>
</dbReference>
<dbReference type="PANTHER" id="PTHR34472">
    <property type="entry name" value="SULFUR CARRIER PROTEIN THIS"/>
    <property type="match status" value="1"/>
</dbReference>
<dbReference type="PANTHER" id="PTHR34472:SF1">
    <property type="entry name" value="SULFUR CARRIER PROTEIN THIS"/>
    <property type="match status" value="1"/>
</dbReference>
<protein>
    <submittedName>
        <fullName evidence="1">Sulfur carrier protein ThiS</fullName>
    </submittedName>
</protein>
<dbReference type="RefSeq" id="WP_308974135.1">
    <property type="nucleotide sequence ID" value="NZ_JAVIDL010000002.1"/>
</dbReference>
<evidence type="ECO:0000313" key="1">
    <source>
        <dbReference type="EMBL" id="MDQ8934373.1"/>
    </source>
</evidence>
<comment type="caution">
    <text evidence="1">The sequence shown here is derived from an EMBL/GenBank/DDBJ whole genome shotgun (WGS) entry which is preliminary data.</text>
</comment>
<dbReference type="NCBIfam" id="TIGR01683">
    <property type="entry name" value="thiS"/>
    <property type="match status" value="1"/>
</dbReference>
<proteinExistence type="predicted"/>
<dbReference type="CDD" id="cd00565">
    <property type="entry name" value="Ubl_ThiS"/>
    <property type="match status" value="1"/>
</dbReference>
<name>A0AAW8J400_9GAMM</name>
<sequence>MEIYLNGQAIDTHCKNLLQLVQQLELEGKRFAVEANEQIIGKSQLENTTISAQDRIEIIHAVGGG</sequence>
<dbReference type="Pfam" id="PF02597">
    <property type="entry name" value="ThiS"/>
    <property type="match status" value="1"/>
</dbReference>
<dbReference type="AlphaFoldDB" id="A0AAW8J400"/>
<gene>
    <name evidence="1" type="primary">thiS</name>
    <name evidence="1" type="ORF">RFH47_01230</name>
</gene>
<accession>A0AAW8J400</accession>
<organism evidence="1 2">
    <name type="scientific">Acinetobacter rudis</name>
    <dbReference type="NCBI Taxonomy" id="632955"/>
    <lineage>
        <taxon>Bacteria</taxon>
        <taxon>Pseudomonadati</taxon>
        <taxon>Pseudomonadota</taxon>
        <taxon>Gammaproteobacteria</taxon>
        <taxon>Moraxellales</taxon>
        <taxon>Moraxellaceae</taxon>
        <taxon>Acinetobacter</taxon>
    </lineage>
</organism>
<dbReference type="EMBL" id="JAVIDL010000002">
    <property type="protein sequence ID" value="MDQ8934373.1"/>
    <property type="molecule type" value="Genomic_DNA"/>
</dbReference>
<dbReference type="Gene3D" id="3.10.20.30">
    <property type="match status" value="1"/>
</dbReference>
<dbReference type="InterPro" id="IPR016155">
    <property type="entry name" value="Mopterin_synth/thiamin_S_b"/>
</dbReference>
<evidence type="ECO:0000313" key="2">
    <source>
        <dbReference type="Proteomes" id="UP001243844"/>
    </source>
</evidence>
<dbReference type="Proteomes" id="UP001243844">
    <property type="component" value="Unassembled WGS sequence"/>
</dbReference>
<dbReference type="InterPro" id="IPR012675">
    <property type="entry name" value="Beta-grasp_dom_sf"/>
</dbReference>
<reference evidence="1" key="1">
    <citation type="submission" date="2023-08" db="EMBL/GenBank/DDBJ databases">
        <title>Emergence of clinically-relevant ST2 carbapenem-resistant Acinetobacter baumannii strains in hospital sewages in Zhejiang, East of China.</title>
        <authorList>
            <person name="Kaichao C."/>
            <person name="Zhang R."/>
        </authorList>
    </citation>
    <scope>NUCLEOTIDE SEQUENCE</scope>
    <source>
        <strain evidence="1">M-RB-37</strain>
    </source>
</reference>
<dbReference type="SUPFAM" id="SSF54285">
    <property type="entry name" value="MoaD/ThiS"/>
    <property type="match status" value="1"/>
</dbReference>